<organism evidence="6 7">
    <name type="scientific">Dryococelus australis</name>
    <dbReference type="NCBI Taxonomy" id="614101"/>
    <lineage>
        <taxon>Eukaryota</taxon>
        <taxon>Metazoa</taxon>
        <taxon>Ecdysozoa</taxon>
        <taxon>Arthropoda</taxon>
        <taxon>Hexapoda</taxon>
        <taxon>Insecta</taxon>
        <taxon>Pterygota</taxon>
        <taxon>Neoptera</taxon>
        <taxon>Polyneoptera</taxon>
        <taxon>Phasmatodea</taxon>
        <taxon>Verophasmatodea</taxon>
        <taxon>Anareolatae</taxon>
        <taxon>Phasmatidae</taxon>
        <taxon>Eurycanthinae</taxon>
        <taxon>Dryococelus</taxon>
    </lineage>
</organism>
<keyword evidence="5" id="KW-0456">Lyase</keyword>
<dbReference type="EMBL" id="JARBHB010000014">
    <property type="protein sequence ID" value="KAJ8868391.1"/>
    <property type="molecule type" value="Genomic_DNA"/>
</dbReference>
<evidence type="ECO:0000313" key="7">
    <source>
        <dbReference type="Proteomes" id="UP001159363"/>
    </source>
</evidence>
<comment type="caution">
    <text evidence="6">The sequence shown here is derived from an EMBL/GenBank/DDBJ whole genome shotgun (WGS) entry which is preliminary data.</text>
</comment>
<gene>
    <name evidence="6" type="ORF">PR048_029907</name>
</gene>
<evidence type="ECO:0000256" key="1">
    <source>
        <dbReference type="ARBA" id="ARBA00001933"/>
    </source>
</evidence>
<name>A0ABQ9GA46_9NEOP</name>
<proteinExistence type="inferred from homology"/>
<keyword evidence="4" id="KW-0663">Pyridoxal phosphate</keyword>
<evidence type="ECO:0000256" key="4">
    <source>
        <dbReference type="ARBA" id="ARBA00022898"/>
    </source>
</evidence>
<evidence type="ECO:0000313" key="6">
    <source>
        <dbReference type="EMBL" id="KAJ8868391.1"/>
    </source>
</evidence>
<comment type="cofactor">
    <cofactor evidence="1">
        <name>pyridoxal 5'-phosphate</name>
        <dbReference type="ChEBI" id="CHEBI:597326"/>
    </cofactor>
</comment>
<keyword evidence="3" id="KW-0210">Decarboxylase</keyword>
<evidence type="ECO:0000256" key="3">
    <source>
        <dbReference type="ARBA" id="ARBA00022793"/>
    </source>
</evidence>
<dbReference type="Gene3D" id="3.30.420.10">
    <property type="entry name" value="Ribonuclease H-like superfamily/Ribonuclease H"/>
    <property type="match status" value="1"/>
</dbReference>
<dbReference type="InterPro" id="IPR015424">
    <property type="entry name" value="PyrdxlP-dep_Trfase"/>
</dbReference>
<dbReference type="Gene3D" id="3.40.640.10">
    <property type="entry name" value="Type I PLP-dependent aspartate aminotransferase-like (Major domain)"/>
    <property type="match status" value="1"/>
</dbReference>
<sequence>MTLSIRSIYTHPFDTVTVTTLYSLFQCHYSVKSCASVCGLGTENCVEVPSDERGRMIPEQLERLILERKTRGHVPFFVNATAGTTVLGAFDPIEPIADICHKYRLWLHVDVTPARYGRLSEGQRRGTLRVCVGASAWCLRVRSVFLWWRHMHATVLGSSVQTSIGRSFWWVWLQRSPPPNLSCGTNQPMPPRSPELAVCDSFLWGALKGQVYSINPRTLVELQTNSITAIDAIPQHVLARAFHNFWCRLHSCLELSDYSPATKANRVRFPAGSPPDFHMWELCRRKPLVGGFSRGCLFPPPLHSGAVLHTPRFTLNGCKSSMLRAILNSPLHFRYSLSHEFHALFQWLQRRLPVPCTMLTKTCSADCPTCPVQQQKIFRNANNYGHDYFRNCRKCTHVLETYCTHNSLHPLNTSMTKRIPTLSGSCPRLAIQFPDSILRSSVIVIAPVTDHRELGDCLGVCGAAIITDHASGLTVARLHRRGSKLDPRSDLRSILKTVSPFEFRAELEIEMKLISNRRNWRFEISIRDQLPLSTNIRVDPVSEIGSFDLGSGKMLVLPDIRDIPFHPPLHSGAAPYSPRFTLTGSQDIDVKSLSKTVHIRLPGVVACCYPGDIATLVSPALRAICHACARLHYIRGAAVAERLARSPPTKANRAQYPAGSPDFRKWESCRTMPLVGGFSRGYPVSPAPSFRLCSIFTSSPFIGFQDLAVKSHPNLFTHSISYSDQFNVLVPLLIQRSASVLKDVISAMLPIP</sequence>
<keyword evidence="7" id="KW-1185">Reference proteome</keyword>
<dbReference type="Pfam" id="PF00282">
    <property type="entry name" value="Pyridoxal_deC"/>
    <property type="match status" value="1"/>
</dbReference>
<reference evidence="6 7" key="1">
    <citation type="submission" date="2023-02" db="EMBL/GenBank/DDBJ databases">
        <title>LHISI_Scaffold_Assembly.</title>
        <authorList>
            <person name="Stuart O.P."/>
            <person name="Cleave R."/>
            <person name="Magrath M.J.L."/>
            <person name="Mikheyev A.S."/>
        </authorList>
    </citation>
    <scope>NUCLEOTIDE SEQUENCE [LARGE SCALE GENOMIC DNA]</scope>
    <source>
        <strain evidence="6">Daus_M_001</strain>
        <tissue evidence="6">Leg muscle</tissue>
    </source>
</reference>
<comment type="similarity">
    <text evidence="2">Belongs to the group II decarboxylase family.</text>
</comment>
<dbReference type="SUPFAM" id="SSF53383">
    <property type="entry name" value="PLP-dependent transferases"/>
    <property type="match status" value="1"/>
</dbReference>
<evidence type="ECO:0000256" key="2">
    <source>
        <dbReference type="ARBA" id="ARBA00009533"/>
    </source>
</evidence>
<dbReference type="Proteomes" id="UP001159363">
    <property type="component" value="Chromosome 13"/>
</dbReference>
<dbReference type="PANTHER" id="PTHR45677:SF10">
    <property type="entry name" value="GLUTAMATE DECARBOXYLASE"/>
    <property type="match status" value="1"/>
</dbReference>
<dbReference type="InterPro" id="IPR002129">
    <property type="entry name" value="PyrdxlP-dep_de-COase"/>
</dbReference>
<accession>A0ABQ9GA46</accession>
<evidence type="ECO:0000256" key="5">
    <source>
        <dbReference type="ARBA" id="ARBA00023239"/>
    </source>
</evidence>
<protein>
    <submittedName>
        <fullName evidence="6">Uncharacterized protein</fullName>
    </submittedName>
</protein>
<dbReference type="InterPro" id="IPR015421">
    <property type="entry name" value="PyrdxlP-dep_Trfase_major"/>
</dbReference>
<dbReference type="PANTHER" id="PTHR45677">
    <property type="entry name" value="GLUTAMATE DECARBOXYLASE-RELATED"/>
    <property type="match status" value="1"/>
</dbReference>
<dbReference type="InterPro" id="IPR036397">
    <property type="entry name" value="RNaseH_sf"/>
</dbReference>